<dbReference type="Pfam" id="PF03780">
    <property type="entry name" value="Asp23"/>
    <property type="match status" value="1"/>
</dbReference>
<dbReference type="PANTHER" id="PTHR34297">
    <property type="entry name" value="HYPOTHETICAL CYTOSOLIC PROTEIN-RELATED"/>
    <property type="match status" value="1"/>
</dbReference>
<feature type="region of interest" description="Disordered" evidence="2">
    <location>
        <begin position="1"/>
        <end position="28"/>
    </location>
</feature>
<protein>
    <recommendedName>
        <fullName evidence="5">Asp23/Gls24 family envelope stress response protein</fullName>
    </recommendedName>
</protein>
<dbReference type="InterPro" id="IPR005531">
    <property type="entry name" value="Asp23"/>
</dbReference>
<comment type="similarity">
    <text evidence="1">Belongs to the asp23 family.</text>
</comment>
<accession>A0ABP9GRH7</accession>
<evidence type="ECO:0000256" key="2">
    <source>
        <dbReference type="SAM" id="MobiDB-lite"/>
    </source>
</evidence>
<keyword evidence="4" id="KW-1185">Reference proteome</keyword>
<proteinExistence type="inferred from homology"/>
<evidence type="ECO:0000313" key="3">
    <source>
        <dbReference type="EMBL" id="GAA4950383.1"/>
    </source>
</evidence>
<evidence type="ECO:0000313" key="4">
    <source>
        <dbReference type="Proteomes" id="UP001499993"/>
    </source>
</evidence>
<gene>
    <name evidence="3" type="ORF">GCM10023224_38350</name>
</gene>
<dbReference type="PANTHER" id="PTHR34297:SF3">
    <property type="entry name" value="ALKALINE SHOCK PROTEIN 23"/>
    <property type="match status" value="1"/>
</dbReference>
<name>A0ABP9GRH7_9ACTN</name>
<evidence type="ECO:0000256" key="1">
    <source>
        <dbReference type="ARBA" id="ARBA00005721"/>
    </source>
</evidence>
<evidence type="ECO:0008006" key="5">
    <source>
        <dbReference type="Google" id="ProtNLM"/>
    </source>
</evidence>
<organism evidence="3 4">
    <name type="scientific">Streptomonospora halophila</name>
    <dbReference type="NCBI Taxonomy" id="427369"/>
    <lineage>
        <taxon>Bacteria</taxon>
        <taxon>Bacillati</taxon>
        <taxon>Actinomycetota</taxon>
        <taxon>Actinomycetes</taxon>
        <taxon>Streptosporangiales</taxon>
        <taxon>Nocardiopsidaceae</taxon>
        <taxon>Streptomonospora</taxon>
    </lineage>
</organism>
<comment type="caution">
    <text evidence="3">The sequence shown here is derived from an EMBL/GenBank/DDBJ whole genome shotgun (WGS) entry which is preliminary data.</text>
</comment>
<sequence length="132" mass="13875">MRAVTAEPAAPVYRSASSGEPAPAEERGRTVIGEDAVAAIAARAAAEVSGVAGLGGGVRRGRRRVRARVRITGNGGTATLRLRIAVAYPRSARETSRRVREHTAAEVERMTGMSVRCVDIEIAELVRGGRAV</sequence>
<reference evidence="4" key="1">
    <citation type="journal article" date="2019" name="Int. J. Syst. Evol. Microbiol.">
        <title>The Global Catalogue of Microorganisms (GCM) 10K type strain sequencing project: providing services to taxonomists for standard genome sequencing and annotation.</title>
        <authorList>
            <consortium name="The Broad Institute Genomics Platform"/>
            <consortium name="The Broad Institute Genome Sequencing Center for Infectious Disease"/>
            <person name="Wu L."/>
            <person name="Ma J."/>
        </authorList>
    </citation>
    <scope>NUCLEOTIDE SEQUENCE [LARGE SCALE GENOMIC DNA]</scope>
    <source>
        <strain evidence="4">JCM 18123</strain>
    </source>
</reference>
<dbReference type="Proteomes" id="UP001499993">
    <property type="component" value="Unassembled WGS sequence"/>
</dbReference>
<dbReference type="EMBL" id="BAABIK010000023">
    <property type="protein sequence ID" value="GAA4950383.1"/>
    <property type="molecule type" value="Genomic_DNA"/>
</dbReference>